<dbReference type="InterPro" id="IPR000157">
    <property type="entry name" value="TIR_dom"/>
</dbReference>
<dbReference type="SMART" id="SM00255">
    <property type="entry name" value="TIR"/>
    <property type="match status" value="1"/>
</dbReference>
<proteinExistence type="predicted"/>
<dbReference type="InterPro" id="IPR025886">
    <property type="entry name" value="PP2-like"/>
</dbReference>
<dbReference type="Pfam" id="PF14299">
    <property type="entry name" value="PP2"/>
    <property type="match status" value="3"/>
</dbReference>
<dbReference type="Proteomes" id="UP000682877">
    <property type="component" value="Chromosome 8"/>
</dbReference>
<evidence type="ECO:0000256" key="1">
    <source>
        <dbReference type="ARBA" id="ARBA00023027"/>
    </source>
</evidence>
<dbReference type="GO" id="GO:0007165">
    <property type="term" value="P:signal transduction"/>
    <property type="evidence" value="ECO:0007669"/>
    <property type="project" value="InterPro"/>
</dbReference>
<dbReference type="EMBL" id="LR999458">
    <property type="protein sequence ID" value="CAE6219485.1"/>
    <property type="molecule type" value="Genomic_DNA"/>
</dbReference>
<dbReference type="Pfam" id="PF01582">
    <property type="entry name" value="TIR"/>
    <property type="match status" value="1"/>
</dbReference>
<feature type="domain" description="TIR" evidence="2">
    <location>
        <begin position="7"/>
        <end position="174"/>
    </location>
</feature>
<keyword evidence="4" id="KW-1185">Reference proteome</keyword>
<dbReference type="InterPro" id="IPR052147">
    <property type="entry name" value="PP2-like/Lectin"/>
</dbReference>
<dbReference type="PANTHER" id="PTHR48478:SF1">
    <property type="entry name" value="LECTIN-LIKE"/>
    <property type="match status" value="1"/>
</dbReference>
<name>A0A8S2B073_ARAAE</name>
<gene>
    <name evidence="3" type="ORF">AARE701A_LOCUS20528</name>
</gene>
<accession>A0A8S2B073</accession>
<dbReference type="PANTHER" id="PTHR48478">
    <property type="entry name" value="LECTIN-LIKE"/>
    <property type="match status" value="1"/>
</dbReference>
<sequence length="752" mass="85959">MYRLIPTRPQVFINFRGKELRKGFISFLVPALKDNNINVFIDDQEERGKYLTSLFDRIGESKIALVIFSEDYTESKWCLDELVQIKECMDQNKLRVIPIFYKLDPAVVKRLQGKFGDQFRDLEYRYKHKPERPQKWKEAVISVCQTFALFLPEHSDTSDKDFIMLIVKEVGKVLPEGVLSVSASQQSLTMSEAQNEEAVEIYRPNNMTENFQNRNQLPGLSYEFKFLVLGRPKGNTFMIGGARGLSITCESVVEIAYLRKASWLDVEGKFDTRYLSPSTRYEVVFVVLLQYTKFKWKKPVKLKLVLPCSREQPQECRMSMAGHITNQWIDIPVGEFTTSVTNIGEISFAMYEHECQLWKSGLFVKGLIPSRPLVFIKSQEEDVSKESKCDFNELPKIKEPVDEAIPIFYKVDAIGDLADLQNRCKKDLINSAVEEMSRLLANISVGVNREKEGNHKCFMVPARKLQISHSDKLINWTWSSIYEAPNEAAIEIAMLNEVYWLHMSGNFHTRNLTPGTKYEVVFLVSLEDTSFGWDQPVNLNLKLINPDGTESFQERTTSLECHIGENWVDIQAGVLVAPPRNAAAKMTFTMELERNNLHMPQRTQKWKEALVSIPESIGMPLAEQSSAEIEIATSNKLYWLKIVGTITTENLTPGTKYEAVFVVKLENNASGWDIPVTLKLKVVQHDGDDDRVDRTENLNDYIGQNWVDILAGVFVVPPKTTPATIICTMYQYADEYKKKGLVVKGLAIRPTN</sequence>
<dbReference type="FunFam" id="3.40.50.10140:FF:000007">
    <property type="entry name" value="Disease resistance protein (TIR-NBS-LRR class)"/>
    <property type="match status" value="1"/>
</dbReference>
<dbReference type="AlphaFoldDB" id="A0A8S2B073"/>
<organism evidence="3 4">
    <name type="scientific">Arabidopsis arenosa</name>
    <name type="common">Sand rock-cress</name>
    <name type="synonym">Cardaminopsis arenosa</name>
    <dbReference type="NCBI Taxonomy" id="38785"/>
    <lineage>
        <taxon>Eukaryota</taxon>
        <taxon>Viridiplantae</taxon>
        <taxon>Streptophyta</taxon>
        <taxon>Embryophyta</taxon>
        <taxon>Tracheophyta</taxon>
        <taxon>Spermatophyta</taxon>
        <taxon>Magnoliopsida</taxon>
        <taxon>eudicotyledons</taxon>
        <taxon>Gunneridae</taxon>
        <taxon>Pentapetalae</taxon>
        <taxon>rosids</taxon>
        <taxon>malvids</taxon>
        <taxon>Brassicales</taxon>
        <taxon>Brassicaceae</taxon>
        <taxon>Camelineae</taxon>
        <taxon>Arabidopsis</taxon>
    </lineage>
</organism>
<evidence type="ECO:0000313" key="4">
    <source>
        <dbReference type="Proteomes" id="UP000682877"/>
    </source>
</evidence>
<reference evidence="3" key="1">
    <citation type="submission" date="2021-01" db="EMBL/GenBank/DDBJ databases">
        <authorList>
            <person name="Bezrukov I."/>
        </authorList>
    </citation>
    <scope>NUCLEOTIDE SEQUENCE</scope>
</reference>
<dbReference type="InterPro" id="IPR035897">
    <property type="entry name" value="Toll_tir_struct_dom_sf"/>
</dbReference>
<evidence type="ECO:0000259" key="2">
    <source>
        <dbReference type="PROSITE" id="PS50104"/>
    </source>
</evidence>
<dbReference type="GO" id="GO:0030246">
    <property type="term" value="F:carbohydrate binding"/>
    <property type="evidence" value="ECO:0007669"/>
    <property type="project" value="InterPro"/>
</dbReference>
<dbReference type="PROSITE" id="PS50104">
    <property type="entry name" value="TIR"/>
    <property type="match status" value="1"/>
</dbReference>
<evidence type="ECO:0000313" key="3">
    <source>
        <dbReference type="EMBL" id="CAE6219485.1"/>
    </source>
</evidence>
<dbReference type="SUPFAM" id="SSF52200">
    <property type="entry name" value="Toll/Interleukin receptor TIR domain"/>
    <property type="match status" value="1"/>
</dbReference>
<keyword evidence="1" id="KW-0520">NAD</keyword>
<protein>
    <recommendedName>
        <fullName evidence="2">TIR domain-containing protein</fullName>
    </recommendedName>
</protein>
<dbReference type="Gene3D" id="3.40.50.10140">
    <property type="entry name" value="Toll/interleukin-1 receptor homology (TIR) domain"/>
    <property type="match status" value="1"/>
</dbReference>